<accession>A0ABW6YI54</accession>
<dbReference type="Pfam" id="PF13560">
    <property type="entry name" value="HTH_31"/>
    <property type="match status" value="1"/>
</dbReference>
<feature type="domain" description="HTH cro/C1-type" evidence="2">
    <location>
        <begin position="11"/>
        <end position="64"/>
    </location>
</feature>
<dbReference type="EMBL" id="JBIBSM010000016">
    <property type="protein sequence ID" value="MFF8279543.1"/>
    <property type="molecule type" value="Genomic_DNA"/>
</dbReference>
<gene>
    <name evidence="3" type="ORF">ACF05T_26055</name>
</gene>
<dbReference type="InterPro" id="IPR001387">
    <property type="entry name" value="Cro/C1-type_HTH"/>
</dbReference>
<feature type="region of interest" description="Disordered" evidence="1">
    <location>
        <begin position="1"/>
        <end position="45"/>
    </location>
</feature>
<protein>
    <submittedName>
        <fullName evidence="3">Helix-turn-helix domain-containing protein</fullName>
    </submittedName>
</protein>
<keyword evidence="4" id="KW-1185">Reference proteome</keyword>
<dbReference type="SUPFAM" id="SSF47413">
    <property type="entry name" value="lambda repressor-like DNA-binding domains"/>
    <property type="match status" value="1"/>
</dbReference>
<evidence type="ECO:0000256" key="1">
    <source>
        <dbReference type="SAM" id="MobiDB-lite"/>
    </source>
</evidence>
<sequence>MLTQPAFGRRLKQLRQQQGKTQSDLTGPGMSSAYLSRLESGARPPTQRAVAILAERLNVPTAAFEATAPADLADVLATVLVAGDESGHARLMLESALDRAEHVGVGGGGGGPPPPPRPPPPPPPPRPPRPPPPPPRPAAG</sequence>
<feature type="non-terminal residue" evidence="3">
    <location>
        <position position="140"/>
    </location>
</feature>
<organism evidence="3 4">
    <name type="scientific">Streptomyces lateritius</name>
    <dbReference type="NCBI Taxonomy" id="67313"/>
    <lineage>
        <taxon>Bacteria</taxon>
        <taxon>Bacillati</taxon>
        <taxon>Actinomycetota</taxon>
        <taxon>Actinomycetes</taxon>
        <taxon>Kitasatosporales</taxon>
        <taxon>Streptomycetaceae</taxon>
        <taxon>Streptomyces</taxon>
    </lineage>
</organism>
<dbReference type="CDD" id="cd00093">
    <property type="entry name" value="HTH_XRE"/>
    <property type="match status" value="1"/>
</dbReference>
<dbReference type="SMART" id="SM00530">
    <property type="entry name" value="HTH_XRE"/>
    <property type="match status" value="1"/>
</dbReference>
<feature type="compositionally biased region" description="Pro residues" evidence="1">
    <location>
        <begin position="111"/>
        <end position="140"/>
    </location>
</feature>
<dbReference type="InterPro" id="IPR010982">
    <property type="entry name" value="Lambda_DNA-bd_dom_sf"/>
</dbReference>
<reference evidence="3 4" key="1">
    <citation type="submission" date="2024-10" db="EMBL/GenBank/DDBJ databases">
        <title>The Natural Products Discovery Center: Release of the First 8490 Sequenced Strains for Exploring Actinobacteria Biosynthetic Diversity.</title>
        <authorList>
            <person name="Kalkreuter E."/>
            <person name="Kautsar S.A."/>
            <person name="Yang D."/>
            <person name="Bader C.D."/>
            <person name="Teijaro C.N."/>
            <person name="Fluegel L."/>
            <person name="Davis C.M."/>
            <person name="Simpson J.R."/>
            <person name="Lauterbach L."/>
            <person name="Steele A.D."/>
            <person name="Gui C."/>
            <person name="Meng S."/>
            <person name="Li G."/>
            <person name="Viehrig K."/>
            <person name="Ye F."/>
            <person name="Su P."/>
            <person name="Kiefer A.F."/>
            <person name="Nichols A."/>
            <person name="Cepeda A.J."/>
            <person name="Yan W."/>
            <person name="Fan B."/>
            <person name="Jiang Y."/>
            <person name="Adhikari A."/>
            <person name="Zheng C.-J."/>
            <person name="Schuster L."/>
            <person name="Cowan T.M."/>
            <person name="Smanski M.J."/>
            <person name="Chevrette M.G."/>
            <person name="De Carvalho L.P.S."/>
            <person name="Shen B."/>
        </authorList>
    </citation>
    <scope>NUCLEOTIDE SEQUENCE [LARGE SCALE GENOMIC DNA]</scope>
    <source>
        <strain evidence="3 4">NPDC015755</strain>
    </source>
</reference>
<feature type="region of interest" description="Disordered" evidence="1">
    <location>
        <begin position="98"/>
        <end position="140"/>
    </location>
</feature>
<dbReference type="PROSITE" id="PS50943">
    <property type="entry name" value="HTH_CROC1"/>
    <property type="match status" value="1"/>
</dbReference>
<dbReference type="Gene3D" id="1.10.260.40">
    <property type="entry name" value="lambda repressor-like DNA-binding domains"/>
    <property type="match status" value="1"/>
</dbReference>
<name>A0ABW6YI54_9ACTN</name>
<dbReference type="Proteomes" id="UP001603013">
    <property type="component" value="Unassembled WGS sequence"/>
</dbReference>
<comment type="caution">
    <text evidence="3">The sequence shown here is derived from an EMBL/GenBank/DDBJ whole genome shotgun (WGS) entry which is preliminary data.</text>
</comment>
<evidence type="ECO:0000313" key="4">
    <source>
        <dbReference type="Proteomes" id="UP001603013"/>
    </source>
</evidence>
<dbReference type="RefSeq" id="WP_391936488.1">
    <property type="nucleotide sequence ID" value="NZ_JBIBSM010000016.1"/>
</dbReference>
<evidence type="ECO:0000313" key="3">
    <source>
        <dbReference type="EMBL" id="MFF8279543.1"/>
    </source>
</evidence>
<proteinExistence type="predicted"/>
<evidence type="ECO:0000259" key="2">
    <source>
        <dbReference type="PROSITE" id="PS50943"/>
    </source>
</evidence>